<dbReference type="Gene3D" id="6.20.330.10">
    <property type="match status" value="1"/>
</dbReference>
<feature type="transmembrane region" description="Helical" evidence="5">
    <location>
        <begin position="12"/>
        <end position="34"/>
    </location>
</feature>
<dbReference type="HOGENOM" id="CLU_046540_0_0_9"/>
<dbReference type="PANTHER" id="PTHR42987">
    <property type="entry name" value="PEPTIDASE S49"/>
    <property type="match status" value="1"/>
</dbReference>
<dbReference type="Gene3D" id="3.90.226.10">
    <property type="entry name" value="2-enoyl-CoA Hydratase, Chain A, domain 1"/>
    <property type="match status" value="1"/>
</dbReference>
<protein>
    <submittedName>
        <fullName evidence="7">Signal peptide peptidase SppA, 36K type</fullName>
    </submittedName>
</protein>
<dbReference type="InterPro" id="IPR002142">
    <property type="entry name" value="Peptidase_S49"/>
</dbReference>
<dbReference type="InterPro" id="IPR047272">
    <property type="entry name" value="S49_SppA_C"/>
</dbReference>
<dbReference type="SUPFAM" id="SSF52096">
    <property type="entry name" value="ClpP/crotonase"/>
    <property type="match status" value="1"/>
</dbReference>
<dbReference type="NCBIfam" id="TIGR00706">
    <property type="entry name" value="SppA_dom"/>
    <property type="match status" value="1"/>
</dbReference>
<keyword evidence="8" id="KW-1185">Reference proteome</keyword>
<evidence type="ECO:0000259" key="6">
    <source>
        <dbReference type="Pfam" id="PF01343"/>
    </source>
</evidence>
<proteinExistence type="inferred from homology"/>
<evidence type="ECO:0000256" key="2">
    <source>
        <dbReference type="ARBA" id="ARBA00022670"/>
    </source>
</evidence>
<organism evidence="7 8">
    <name type="scientific">Acetohalobium arabaticum (strain ATCC 49924 / DSM 5501 / Z-7288)</name>
    <dbReference type="NCBI Taxonomy" id="574087"/>
    <lineage>
        <taxon>Bacteria</taxon>
        <taxon>Bacillati</taxon>
        <taxon>Bacillota</taxon>
        <taxon>Clostridia</taxon>
        <taxon>Halanaerobiales</taxon>
        <taxon>Halobacteroidaceae</taxon>
        <taxon>Acetohalobium</taxon>
    </lineage>
</organism>
<evidence type="ECO:0000256" key="1">
    <source>
        <dbReference type="ARBA" id="ARBA00008683"/>
    </source>
</evidence>
<dbReference type="GO" id="GO:0008236">
    <property type="term" value="F:serine-type peptidase activity"/>
    <property type="evidence" value="ECO:0007669"/>
    <property type="project" value="UniProtKB-KW"/>
</dbReference>
<dbReference type="EMBL" id="CP002105">
    <property type="protein sequence ID" value="ADL11562.1"/>
    <property type="molecule type" value="Genomic_DNA"/>
</dbReference>
<evidence type="ECO:0000256" key="4">
    <source>
        <dbReference type="ARBA" id="ARBA00022825"/>
    </source>
</evidence>
<dbReference type="CDD" id="cd07023">
    <property type="entry name" value="S49_Sppa_N_C"/>
    <property type="match status" value="1"/>
</dbReference>
<keyword evidence="5" id="KW-0812">Transmembrane</keyword>
<keyword evidence="4" id="KW-0720">Serine protease</keyword>
<reference evidence="7 8" key="1">
    <citation type="journal article" date="2010" name="Stand. Genomic Sci.">
        <title>Complete genome sequence of Acetohalobium arabaticum type strain (Z-7288).</title>
        <authorList>
            <person name="Sikorski J."/>
            <person name="Lapidus A."/>
            <person name="Chertkov O."/>
            <person name="Lucas S."/>
            <person name="Copeland A."/>
            <person name="Glavina Del Rio T."/>
            <person name="Nolan M."/>
            <person name="Tice H."/>
            <person name="Cheng J.F."/>
            <person name="Han C."/>
            <person name="Brambilla E."/>
            <person name="Pitluck S."/>
            <person name="Liolios K."/>
            <person name="Ivanova N."/>
            <person name="Mavromatis K."/>
            <person name="Mikhailova N."/>
            <person name="Pati A."/>
            <person name="Bruce D."/>
            <person name="Detter C."/>
            <person name="Tapia R."/>
            <person name="Goodwin L."/>
            <person name="Chen A."/>
            <person name="Palaniappan K."/>
            <person name="Land M."/>
            <person name="Hauser L."/>
            <person name="Chang Y.J."/>
            <person name="Jeffries C.D."/>
            <person name="Rohde M."/>
            <person name="Goker M."/>
            <person name="Spring S."/>
            <person name="Woyke T."/>
            <person name="Bristow J."/>
            <person name="Eisen J.A."/>
            <person name="Markowitz V."/>
            <person name="Hugenholtz P."/>
            <person name="Kyrpides N.C."/>
            <person name="Klenk H.P."/>
        </authorList>
    </citation>
    <scope>NUCLEOTIDE SEQUENCE [LARGE SCALE GENOMIC DNA]</scope>
    <source>
        <strain evidence="8">ATCC 49924 / DSM 5501 / Z-7288</strain>
    </source>
</reference>
<evidence type="ECO:0000256" key="5">
    <source>
        <dbReference type="SAM" id="Phobius"/>
    </source>
</evidence>
<dbReference type="Proteomes" id="UP000001661">
    <property type="component" value="Chromosome"/>
</dbReference>
<dbReference type="InterPro" id="IPR004635">
    <property type="entry name" value="Pept_S49_SppA"/>
</dbReference>
<dbReference type="PANTHER" id="PTHR42987:SF4">
    <property type="entry name" value="PROTEASE SOHB-RELATED"/>
    <property type="match status" value="1"/>
</dbReference>
<keyword evidence="3" id="KW-0378">Hydrolase</keyword>
<feature type="domain" description="Peptidase S49" evidence="6">
    <location>
        <begin position="113"/>
        <end position="264"/>
    </location>
</feature>
<dbReference type="OrthoDB" id="9764363at2"/>
<evidence type="ECO:0000256" key="3">
    <source>
        <dbReference type="ARBA" id="ARBA00022801"/>
    </source>
</evidence>
<gene>
    <name evidence="7" type="ordered locus">Acear_0010</name>
</gene>
<name>D9QSA6_ACEAZ</name>
<sequence length="326" mass="35897">MGFSIKKMTVSILLSFLIILVILGGLGFLLINFLGNSDQAGVESIAVINIHGPISVGGTQEVLSTSQTNASEVIKQINEAKDNKKIKALLLRVNSPGGSSAASDEIYRELKKFKKTGKPVVISMGDIATSGGYYISAIADQIYANPSTITGSIGVIMQFKNLQDLYDKLGVDSITFKSGPYKDIGNPDRKLTAEEKELLQNMVDEVYQEFLTAVAEGRSMSKSKVEKLADGRIYNGRKAKKLGLVDEMGTFYDAVKTTAKLAEMKADPNLIYYNRSSPLERFFRSTTNLIKGVLLQQGLKINSNNPNELYYHLLQEEKVNNLELEY</sequence>
<evidence type="ECO:0000313" key="8">
    <source>
        <dbReference type="Proteomes" id="UP000001661"/>
    </source>
</evidence>
<dbReference type="InterPro" id="IPR029045">
    <property type="entry name" value="ClpP/crotonase-like_dom_sf"/>
</dbReference>
<accession>D9QSA6</accession>
<dbReference type="eggNOG" id="COG0616">
    <property type="taxonomic scope" value="Bacteria"/>
</dbReference>
<dbReference type="AlphaFoldDB" id="D9QSA6"/>
<keyword evidence="5" id="KW-0472">Membrane</keyword>
<dbReference type="GO" id="GO:0006508">
    <property type="term" value="P:proteolysis"/>
    <property type="evidence" value="ECO:0007669"/>
    <property type="project" value="UniProtKB-KW"/>
</dbReference>
<keyword evidence="5" id="KW-1133">Transmembrane helix</keyword>
<dbReference type="Pfam" id="PF01343">
    <property type="entry name" value="Peptidase_S49"/>
    <property type="match status" value="1"/>
</dbReference>
<dbReference type="KEGG" id="aar:Acear_0010"/>
<evidence type="ECO:0000313" key="7">
    <source>
        <dbReference type="EMBL" id="ADL11562.1"/>
    </source>
</evidence>
<keyword evidence="2" id="KW-0645">Protease</keyword>
<comment type="similarity">
    <text evidence="1">Belongs to the peptidase S49 family.</text>
</comment>
<dbReference type="RefSeq" id="WP_013277009.1">
    <property type="nucleotide sequence ID" value="NC_014378.1"/>
</dbReference>